<accession>A0A699HP30</accession>
<dbReference type="EMBL" id="BKCJ010189259">
    <property type="protein sequence ID" value="GEY56342.1"/>
    <property type="molecule type" value="Genomic_DNA"/>
</dbReference>
<keyword evidence="1" id="KW-0175">Coiled coil</keyword>
<dbReference type="AlphaFoldDB" id="A0A699HP30"/>
<proteinExistence type="predicted"/>
<comment type="caution">
    <text evidence="3">The sequence shown here is derived from an EMBL/GenBank/DDBJ whole genome shotgun (WGS) entry which is preliminary data.</text>
</comment>
<protein>
    <submittedName>
        <fullName evidence="3">Uncharacterized protein</fullName>
    </submittedName>
</protein>
<gene>
    <name evidence="3" type="ORF">Tci_428316</name>
</gene>
<evidence type="ECO:0000256" key="1">
    <source>
        <dbReference type="SAM" id="Coils"/>
    </source>
</evidence>
<evidence type="ECO:0000313" key="3">
    <source>
        <dbReference type="EMBL" id="GEY56342.1"/>
    </source>
</evidence>
<feature type="coiled-coil region" evidence="1">
    <location>
        <begin position="304"/>
        <end position="331"/>
    </location>
</feature>
<reference evidence="3" key="1">
    <citation type="journal article" date="2019" name="Sci. Rep.">
        <title>Draft genome of Tanacetum cinerariifolium, the natural source of mosquito coil.</title>
        <authorList>
            <person name="Yamashiro T."/>
            <person name="Shiraishi A."/>
            <person name="Satake H."/>
            <person name="Nakayama K."/>
        </authorList>
    </citation>
    <scope>NUCLEOTIDE SEQUENCE</scope>
</reference>
<evidence type="ECO:0000256" key="2">
    <source>
        <dbReference type="SAM" id="MobiDB-lite"/>
    </source>
</evidence>
<feature type="region of interest" description="Disordered" evidence="2">
    <location>
        <begin position="16"/>
        <end position="37"/>
    </location>
</feature>
<feature type="compositionally biased region" description="Acidic residues" evidence="2">
    <location>
        <begin position="20"/>
        <end position="29"/>
    </location>
</feature>
<name>A0A699HP30_TANCI</name>
<organism evidence="3">
    <name type="scientific">Tanacetum cinerariifolium</name>
    <name type="common">Dalmatian daisy</name>
    <name type="synonym">Chrysanthemum cinerariifolium</name>
    <dbReference type="NCBI Taxonomy" id="118510"/>
    <lineage>
        <taxon>Eukaryota</taxon>
        <taxon>Viridiplantae</taxon>
        <taxon>Streptophyta</taxon>
        <taxon>Embryophyta</taxon>
        <taxon>Tracheophyta</taxon>
        <taxon>Spermatophyta</taxon>
        <taxon>Magnoliopsida</taxon>
        <taxon>eudicotyledons</taxon>
        <taxon>Gunneridae</taxon>
        <taxon>Pentapetalae</taxon>
        <taxon>asterids</taxon>
        <taxon>campanulids</taxon>
        <taxon>Asterales</taxon>
        <taxon>Asteraceae</taxon>
        <taxon>Asteroideae</taxon>
        <taxon>Anthemideae</taxon>
        <taxon>Anthemidinae</taxon>
        <taxon>Tanacetum</taxon>
    </lineage>
</organism>
<sequence>RNHGLKRLYKVRLSARVESSADEESLGEEDASKQERISNIDANQDIYLVNVHRDEDIFGVNDQDDISMFDADKDLQGEEAVFEKVVADKEVSAIEEVNAASITIPVSAAAAAAAAATTTAATTPTISMDKITLDKALIEIKTSRPKAKRIVMKEPSETSTPTPIVSSQQPLKLGSYKKRFMSKKYLKEKELDKMKKPTVHFIEIWEDIQAKVDADYQLAERLHAEEQEHLTDAEKAKLFMEFMEKRRKLFTAKRTAEKRNKPPTKAQQRSIMSTYLKNIDGWKTRALKNKSFADIQDLFNKAMKRRAGDELEQEIAKKKRIEDENESAELKRCLEIVLYDGDNVTINATPLSSKSLIIVDYKIYKEGRKSLF</sequence>
<feature type="non-terminal residue" evidence="3">
    <location>
        <position position="1"/>
    </location>
</feature>